<dbReference type="SUPFAM" id="SSF82784">
    <property type="entry name" value="OsmC-like"/>
    <property type="match status" value="1"/>
</dbReference>
<dbReference type="RefSeq" id="WP_192553873.1">
    <property type="nucleotide sequence ID" value="NZ_JACZZA010000001.1"/>
</dbReference>
<comment type="caution">
    <text evidence="1">The sequence shown here is derived from an EMBL/GenBank/DDBJ whole genome shotgun (WGS) entry which is preliminary data.</text>
</comment>
<protein>
    <submittedName>
        <fullName evidence="1">OsmC family protein</fullName>
    </submittedName>
</protein>
<evidence type="ECO:0000313" key="2">
    <source>
        <dbReference type="Proteomes" id="UP000651010"/>
    </source>
</evidence>
<sequence length="154" mass="16492">MSGEQLIELSLEQVEDYEFRVRFDGTAIPALTTDEAAPLGRDAGPNPARMLAASVANCLCASLLFALRKFKDEPGRLSAKVAAHLTRNEHGRLRITRVAVDLQLADAAAALPHVERALAQFEDFCIVTESVRQGIAVDVQVRDASGAVVHASAA</sequence>
<name>A0ABR9G4N6_9GAMM</name>
<accession>A0ABR9G4N6</accession>
<proteinExistence type="predicted"/>
<evidence type="ECO:0000313" key="1">
    <source>
        <dbReference type="EMBL" id="MBE1159018.1"/>
    </source>
</evidence>
<dbReference type="Gene3D" id="3.30.300.20">
    <property type="match status" value="1"/>
</dbReference>
<dbReference type="Pfam" id="PF02566">
    <property type="entry name" value="OsmC"/>
    <property type="match status" value="1"/>
</dbReference>
<gene>
    <name evidence="1" type="ORF">IGX34_01395</name>
</gene>
<keyword evidence="2" id="KW-1185">Reference proteome</keyword>
<dbReference type="Proteomes" id="UP000651010">
    <property type="component" value="Unassembled WGS sequence"/>
</dbReference>
<organism evidence="1 2">
    <name type="scientific">Dyella acidiphila</name>
    <dbReference type="NCBI Taxonomy" id="2775866"/>
    <lineage>
        <taxon>Bacteria</taxon>
        <taxon>Pseudomonadati</taxon>
        <taxon>Pseudomonadota</taxon>
        <taxon>Gammaproteobacteria</taxon>
        <taxon>Lysobacterales</taxon>
        <taxon>Rhodanobacteraceae</taxon>
        <taxon>Dyella</taxon>
    </lineage>
</organism>
<dbReference type="InterPro" id="IPR003718">
    <property type="entry name" value="OsmC/Ohr_fam"/>
</dbReference>
<dbReference type="EMBL" id="JACZZA010000001">
    <property type="protein sequence ID" value="MBE1159018.1"/>
    <property type="molecule type" value="Genomic_DNA"/>
</dbReference>
<dbReference type="InterPro" id="IPR036102">
    <property type="entry name" value="OsmC/Ohrsf"/>
</dbReference>
<reference evidence="1 2" key="1">
    <citation type="submission" date="2020-09" db="EMBL/GenBank/DDBJ databases">
        <title>Dyella sp. 7MK23 isolated from forest soil.</title>
        <authorList>
            <person name="Fu J."/>
        </authorList>
    </citation>
    <scope>NUCLEOTIDE SEQUENCE [LARGE SCALE GENOMIC DNA]</scope>
    <source>
        <strain evidence="1 2">7MK23</strain>
    </source>
</reference>
<dbReference type="InterPro" id="IPR015946">
    <property type="entry name" value="KH_dom-like_a/b"/>
</dbReference>